<feature type="domain" description="Peptidase M14" evidence="10">
    <location>
        <begin position="48"/>
        <end position="291"/>
    </location>
</feature>
<name>A0ABW2G9U3_9ACTN</name>
<keyword evidence="5" id="KW-0862">Zinc</keyword>
<dbReference type="PANTHER" id="PTHR11705:SF143">
    <property type="entry name" value="SLL0236 PROTEIN"/>
    <property type="match status" value="1"/>
</dbReference>
<dbReference type="RefSeq" id="WP_386412341.1">
    <property type="nucleotide sequence ID" value="NZ_JBHSZO010000005.1"/>
</dbReference>
<evidence type="ECO:0000256" key="5">
    <source>
        <dbReference type="ARBA" id="ARBA00022833"/>
    </source>
</evidence>
<comment type="caution">
    <text evidence="7">Lacks conserved residue(s) required for the propagation of feature annotation.</text>
</comment>
<dbReference type="SUPFAM" id="SSF53187">
    <property type="entry name" value="Zn-dependent exopeptidases"/>
    <property type="match status" value="1"/>
</dbReference>
<dbReference type="Proteomes" id="UP001596413">
    <property type="component" value="Unassembled WGS sequence"/>
</dbReference>
<evidence type="ECO:0000256" key="8">
    <source>
        <dbReference type="SAM" id="MobiDB-lite"/>
    </source>
</evidence>
<dbReference type="Pfam" id="PF00246">
    <property type="entry name" value="Peptidase_M14"/>
    <property type="match status" value="1"/>
</dbReference>
<protein>
    <submittedName>
        <fullName evidence="11">M14 family zinc carboxypeptidase</fullName>
    </submittedName>
</protein>
<evidence type="ECO:0000313" key="11">
    <source>
        <dbReference type="EMBL" id="MFC7217539.1"/>
    </source>
</evidence>
<evidence type="ECO:0000256" key="6">
    <source>
        <dbReference type="ARBA" id="ARBA00023049"/>
    </source>
</evidence>
<comment type="caution">
    <text evidence="11">The sequence shown here is derived from an EMBL/GenBank/DDBJ whole genome shotgun (WGS) entry which is preliminary data.</text>
</comment>
<dbReference type="PANTHER" id="PTHR11705">
    <property type="entry name" value="PROTEASE FAMILY M14 CARBOXYPEPTIDASE A,B"/>
    <property type="match status" value="1"/>
</dbReference>
<keyword evidence="4" id="KW-0378">Hydrolase</keyword>
<evidence type="ECO:0000256" key="4">
    <source>
        <dbReference type="ARBA" id="ARBA00022801"/>
    </source>
</evidence>
<evidence type="ECO:0000259" key="10">
    <source>
        <dbReference type="PROSITE" id="PS52035"/>
    </source>
</evidence>
<evidence type="ECO:0000256" key="7">
    <source>
        <dbReference type="PROSITE-ProRule" id="PRU01379"/>
    </source>
</evidence>
<reference evidence="12" key="1">
    <citation type="journal article" date="2019" name="Int. J. Syst. Evol. Microbiol.">
        <title>The Global Catalogue of Microorganisms (GCM) 10K type strain sequencing project: providing services to taxonomists for standard genome sequencing and annotation.</title>
        <authorList>
            <consortium name="The Broad Institute Genomics Platform"/>
            <consortium name="The Broad Institute Genome Sequencing Center for Infectious Disease"/>
            <person name="Wu L."/>
            <person name="Ma J."/>
        </authorList>
    </citation>
    <scope>NUCLEOTIDE SEQUENCE [LARGE SCALE GENOMIC DNA]</scope>
    <source>
        <strain evidence="12">CGMCC 1.13681</strain>
    </source>
</reference>
<accession>A0ABW2G9U3</accession>
<dbReference type="Gene3D" id="3.40.630.10">
    <property type="entry name" value="Zn peptidases"/>
    <property type="match status" value="1"/>
</dbReference>
<sequence length="440" mass="47615">MSTIARLHRRSAALVLAAVLLLLGLAGSAPADSRVPPRTGFETRGGSSWTTGAEEADFLDAVRGRGGRAEIRRIGTTRQGRPLRLVRLGRPPAPEHPVLLLICGQHGDEPAGREACLSTVRDLAFTEHTPTGTQSPARRAREELLRRTTVLVLPTANPDGFALGTRNNSENADVNRDHIVLRTAEARAIAGVLRDYRPDLVVDLHEYHALEPQYTSDLLALWPRHPGVDAGVRAASRALVTDRLRPAAERAGLAAGVYGLWLDPASGRPMKQVAGDGQETMLRNAVGLKHSLGVLVETRVNPPGTRIGERPALLRRVRSEQVAVREALAFMARERGAVAAATAAAWRHGADPGPLVLAGADNAPPAKGETITRTPCGYWLSREQFTQTRERLALHGIEVHPRREGGLVLLDQPLRRLVPLLLDRRARFHLAAAAPVRVCS</sequence>
<dbReference type="EMBL" id="JBHSZO010000005">
    <property type="protein sequence ID" value="MFC7217539.1"/>
    <property type="molecule type" value="Genomic_DNA"/>
</dbReference>
<organism evidence="11 12">
    <name type="scientific">Streptomyces polyrhachis</name>
    <dbReference type="NCBI Taxonomy" id="1282885"/>
    <lineage>
        <taxon>Bacteria</taxon>
        <taxon>Bacillati</taxon>
        <taxon>Actinomycetota</taxon>
        <taxon>Actinomycetes</taxon>
        <taxon>Kitasatosporales</taxon>
        <taxon>Streptomycetaceae</taxon>
        <taxon>Streptomyces</taxon>
    </lineage>
</organism>
<gene>
    <name evidence="11" type="ORF">ACFQLX_05025</name>
</gene>
<comment type="similarity">
    <text evidence="2 7">Belongs to the peptidase M14 family.</text>
</comment>
<keyword evidence="11" id="KW-0121">Carboxypeptidase</keyword>
<evidence type="ECO:0000256" key="3">
    <source>
        <dbReference type="ARBA" id="ARBA00022670"/>
    </source>
</evidence>
<proteinExistence type="inferred from homology"/>
<feature type="region of interest" description="Disordered" evidence="8">
    <location>
        <begin position="30"/>
        <end position="49"/>
    </location>
</feature>
<dbReference type="InterPro" id="IPR000834">
    <property type="entry name" value="Peptidase_M14"/>
</dbReference>
<feature type="chain" id="PRO_5046439671" evidence="9">
    <location>
        <begin position="32"/>
        <end position="440"/>
    </location>
</feature>
<evidence type="ECO:0000256" key="9">
    <source>
        <dbReference type="SAM" id="SignalP"/>
    </source>
</evidence>
<evidence type="ECO:0000256" key="2">
    <source>
        <dbReference type="ARBA" id="ARBA00005988"/>
    </source>
</evidence>
<keyword evidence="12" id="KW-1185">Reference proteome</keyword>
<keyword evidence="3" id="KW-0645">Protease</keyword>
<evidence type="ECO:0000256" key="1">
    <source>
        <dbReference type="ARBA" id="ARBA00001947"/>
    </source>
</evidence>
<feature type="signal peptide" evidence="9">
    <location>
        <begin position="1"/>
        <end position="31"/>
    </location>
</feature>
<evidence type="ECO:0000313" key="12">
    <source>
        <dbReference type="Proteomes" id="UP001596413"/>
    </source>
</evidence>
<dbReference type="SMART" id="SM00631">
    <property type="entry name" value="Zn_pept"/>
    <property type="match status" value="1"/>
</dbReference>
<keyword evidence="9" id="KW-0732">Signal</keyword>
<comment type="cofactor">
    <cofactor evidence="1">
        <name>Zn(2+)</name>
        <dbReference type="ChEBI" id="CHEBI:29105"/>
    </cofactor>
</comment>
<keyword evidence="6" id="KW-0482">Metalloprotease</keyword>
<dbReference type="GO" id="GO:0004180">
    <property type="term" value="F:carboxypeptidase activity"/>
    <property type="evidence" value="ECO:0007669"/>
    <property type="project" value="UniProtKB-KW"/>
</dbReference>
<dbReference type="PROSITE" id="PS52035">
    <property type="entry name" value="PEPTIDASE_M14"/>
    <property type="match status" value="1"/>
</dbReference>